<sequence>MTDESRKYVHTPTAEEVSEEEEENTETKGAPKAILFETFSDLVKITRGVMTFSEYSERQTALKRKLPIRKDIVRLMNLFVMCINFVFARRAV</sequence>
<feature type="region of interest" description="Disordered" evidence="1">
    <location>
        <begin position="1"/>
        <end position="29"/>
    </location>
</feature>
<reference evidence="3 4" key="1">
    <citation type="submission" date="2017-06" db="EMBL/GenBank/DDBJ databases">
        <title>Comparative genomic analysis of Ambrosia Fusariam Clade fungi.</title>
        <authorList>
            <person name="Stajich J.E."/>
            <person name="Carrillo J."/>
            <person name="Kijimoto T."/>
            <person name="Eskalen A."/>
            <person name="O'Donnell K."/>
            <person name="Kasson M."/>
        </authorList>
    </citation>
    <scope>NUCLEOTIDE SEQUENCE [LARGE SCALE GENOMIC DNA]</scope>
    <source>
        <strain evidence="3 4">NRRL62584</strain>
    </source>
</reference>
<protein>
    <submittedName>
        <fullName evidence="3">Uncharacterized protein</fullName>
    </submittedName>
</protein>
<dbReference type="AlphaFoldDB" id="A0A428P0V9"/>
<feature type="transmembrane region" description="Helical" evidence="2">
    <location>
        <begin position="72"/>
        <end position="91"/>
    </location>
</feature>
<dbReference type="Proteomes" id="UP000288168">
    <property type="component" value="Unassembled WGS sequence"/>
</dbReference>
<comment type="caution">
    <text evidence="3">The sequence shown here is derived from an EMBL/GenBank/DDBJ whole genome shotgun (WGS) entry which is preliminary data.</text>
</comment>
<organism evidence="3 4">
    <name type="scientific">Fusarium duplospermum</name>
    <dbReference type="NCBI Taxonomy" id="1325734"/>
    <lineage>
        <taxon>Eukaryota</taxon>
        <taxon>Fungi</taxon>
        <taxon>Dikarya</taxon>
        <taxon>Ascomycota</taxon>
        <taxon>Pezizomycotina</taxon>
        <taxon>Sordariomycetes</taxon>
        <taxon>Hypocreomycetidae</taxon>
        <taxon>Hypocreales</taxon>
        <taxon>Nectriaceae</taxon>
        <taxon>Fusarium</taxon>
        <taxon>Fusarium solani species complex</taxon>
    </lineage>
</organism>
<name>A0A428P0V9_9HYPO</name>
<evidence type="ECO:0000313" key="3">
    <source>
        <dbReference type="EMBL" id="RSL46660.1"/>
    </source>
</evidence>
<accession>A0A428P0V9</accession>
<keyword evidence="4" id="KW-1185">Reference proteome</keyword>
<dbReference type="STRING" id="1325734.A0A428P0V9"/>
<keyword evidence="2" id="KW-1133">Transmembrane helix</keyword>
<evidence type="ECO:0000313" key="4">
    <source>
        <dbReference type="Proteomes" id="UP000288168"/>
    </source>
</evidence>
<dbReference type="EMBL" id="NKCI01000233">
    <property type="protein sequence ID" value="RSL46660.1"/>
    <property type="molecule type" value="Genomic_DNA"/>
</dbReference>
<proteinExistence type="predicted"/>
<gene>
    <name evidence="3" type="ORF">CEP54_013747</name>
</gene>
<evidence type="ECO:0000256" key="2">
    <source>
        <dbReference type="SAM" id="Phobius"/>
    </source>
</evidence>
<keyword evidence="2" id="KW-0472">Membrane</keyword>
<evidence type="ECO:0000256" key="1">
    <source>
        <dbReference type="SAM" id="MobiDB-lite"/>
    </source>
</evidence>
<keyword evidence="2" id="KW-0812">Transmembrane</keyword>